<dbReference type="PANTHER" id="PTHR43098:SF3">
    <property type="entry name" value="L-ORNITHINE N(5)-MONOOXYGENASE-RELATED"/>
    <property type="match status" value="1"/>
</dbReference>
<dbReference type="RefSeq" id="WP_349296689.1">
    <property type="nucleotide sequence ID" value="NZ_JBEDNQ010000001.1"/>
</dbReference>
<proteinExistence type="inferred from homology"/>
<dbReference type="InterPro" id="IPR036188">
    <property type="entry name" value="FAD/NAD-bd_sf"/>
</dbReference>
<dbReference type="InterPro" id="IPR050775">
    <property type="entry name" value="FAD-binding_Monooxygenases"/>
</dbReference>
<keyword evidence="3" id="KW-0285">Flavoprotein</keyword>
<evidence type="ECO:0000256" key="7">
    <source>
        <dbReference type="ARBA" id="ARBA00023033"/>
    </source>
</evidence>
<evidence type="ECO:0000256" key="3">
    <source>
        <dbReference type="ARBA" id="ARBA00022630"/>
    </source>
</evidence>
<keyword evidence="6 9" id="KW-0560">Oxidoreductase</keyword>
<keyword evidence="10" id="KW-1185">Reference proteome</keyword>
<organism evidence="9 10">
    <name type="scientific">Pseudonocardia nematodicida</name>
    <dbReference type="NCBI Taxonomy" id="1206997"/>
    <lineage>
        <taxon>Bacteria</taxon>
        <taxon>Bacillati</taxon>
        <taxon>Actinomycetota</taxon>
        <taxon>Actinomycetes</taxon>
        <taxon>Pseudonocardiales</taxon>
        <taxon>Pseudonocardiaceae</taxon>
        <taxon>Pseudonocardia</taxon>
    </lineage>
</organism>
<protein>
    <submittedName>
        <fullName evidence="9">NAD(P)/FAD-dependent oxidoreductase</fullName>
        <ecNumber evidence="9">1.14.13.-</ecNumber>
    </submittedName>
</protein>
<evidence type="ECO:0000256" key="8">
    <source>
        <dbReference type="SAM" id="MobiDB-lite"/>
    </source>
</evidence>
<comment type="similarity">
    <text evidence="2">Belongs to the FAD-binding monooxygenase family.</text>
</comment>
<evidence type="ECO:0000256" key="6">
    <source>
        <dbReference type="ARBA" id="ARBA00023002"/>
    </source>
</evidence>
<evidence type="ECO:0000256" key="1">
    <source>
        <dbReference type="ARBA" id="ARBA00001974"/>
    </source>
</evidence>
<comment type="caution">
    <text evidence="9">The sequence shown here is derived from an EMBL/GenBank/DDBJ whole genome shotgun (WGS) entry which is preliminary data.</text>
</comment>
<gene>
    <name evidence="9" type="ORF">WIS52_03970</name>
</gene>
<dbReference type="EC" id="1.14.13.-" evidence="9"/>
<sequence length="528" mass="57460">MTDHDVVVIGAGFAGLHLLHSLRGRGLRTHVFERGSDVGGTWFWNRYPGARCDTPSLFYAYSFDPGLEAEWRWEERYPSQPELLAYLQHVADRFDLRRDISLGTTVESAEFDEATDTWRVRTGDGAEVTARYVVTAVGCLSAAQDPRFPGLDGFAGRVLHTGHWPAEEVDVSGLRVGVIGTGSSGIQAIPVLAEQAGHLTVFQRTANFSLPARNRPLEPGEHESERRDTPDLWEQARRSPAGALWNAGDEALVGADPGAVRAELDRRWEFGGAGFMTAYTDIAVDEKANDVVADYVRDRIQDIVDDPETARVLSPHDHPIGTKRICVDTDYYTTYNRANVALVDLRESPIERFTADGIVVGGREVPLDVVVLATGFDAITGPLDRIAITGPGGSLRDKWSAGPRAYLGLASAGFPNLFMVTGPGSPSVLSNMVVSIEQHVDWIVACIDHLVADGVSRFAPTVEAEDAWVAQVNEIADMTLMPRAASWYMGANVPGKTRIFMPFAGGVGAYREICDGVAADGYRGFARD</sequence>
<evidence type="ECO:0000256" key="5">
    <source>
        <dbReference type="ARBA" id="ARBA00022857"/>
    </source>
</evidence>
<dbReference type="Pfam" id="PF13738">
    <property type="entry name" value="Pyr_redox_3"/>
    <property type="match status" value="1"/>
</dbReference>
<comment type="cofactor">
    <cofactor evidence="1">
        <name>FAD</name>
        <dbReference type="ChEBI" id="CHEBI:57692"/>
    </cofactor>
</comment>
<accession>A0ABV1K655</accession>
<evidence type="ECO:0000256" key="4">
    <source>
        <dbReference type="ARBA" id="ARBA00022827"/>
    </source>
</evidence>
<dbReference type="SUPFAM" id="SSF51905">
    <property type="entry name" value="FAD/NAD(P)-binding domain"/>
    <property type="match status" value="2"/>
</dbReference>
<keyword evidence="7" id="KW-0503">Monooxygenase</keyword>
<reference evidence="9 10" key="1">
    <citation type="submission" date="2024-03" db="EMBL/GenBank/DDBJ databases">
        <title>Draft genome sequence of Pseudonocardia nematodicida JCM 31783.</title>
        <authorList>
            <person name="Butdee W."/>
            <person name="Duangmal K."/>
        </authorList>
    </citation>
    <scope>NUCLEOTIDE SEQUENCE [LARGE SCALE GENOMIC DNA]</scope>
    <source>
        <strain evidence="9 10">JCM 31783</strain>
    </source>
</reference>
<feature type="region of interest" description="Disordered" evidence="8">
    <location>
        <begin position="212"/>
        <end position="231"/>
    </location>
</feature>
<dbReference type="EMBL" id="JBEDNQ010000001">
    <property type="protein sequence ID" value="MEQ3549621.1"/>
    <property type="molecule type" value="Genomic_DNA"/>
</dbReference>
<feature type="compositionally biased region" description="Basic and acidic residues" evidence="8">
    <location>
        <begin position="215"/>
        <end position="231"/>
    </location>
</feature>
<dbReference type="GO" id="GO:0016491">
    <property type="term" value="F:oxidoreductase activity"/>
    <property type="evidence" value="ECO:0007669"/>
    <property type="project" value="UniProtKB-KW"/>
</dbReference>
<evidence type="ECO:0000256" key="2">
    <source>
        <dbReference type="ARBA" id="ARBA00010139"/>
    </source>
</evidence>
<evidence type="ECO:0000313" key="10">
    <source>
        <dbReference type="Proteomes" id="UP001494902"/>
    </source>
</evidence>
<dbReference type="Gene3D" id="3.50.50.60">
    <property type="entry name" value="FAD/NAD(P)-binding domain"/>
    <property type="match status" value="2"/>
</dbReference>
<keyword evidence="4" id="KW-0274">FAD</keyword>
<keyword evidence="5" id="KW-0521">NADP</keyword>
<dbReference type="PANTHER" id="PTHR43098">
    <property type="entry name" value="L-ORNITHINE N(5)-MONOOXYGENASE-RELATED"/>
    <property type="match status" value="1"/>
</dbReference>
<dbReference type="Proteomes" id="UP001494902">
    <property type="component" value="Unassembled WGS sequence"/>
</dbReference>
<name>A0ABV1K655_9PSEU</name>
<evidence type="ECO:0000313" key="9">
    <source>
        <dbReference type="EMBL" id="MEQ3549621.1"/>
    </source>
</evidence>